<proteinExistence type="predicted"/>
<dbReference type="Proteomes" id="UP000236291">
    <property type="component" value="Unassembled WGS sequence"/>
</dbReference>
<dbReference type="ExpressionAtlas" id="A0A2K3LHI5">
    <property type="expression patterns" value="baseline"/>
</dbReference>
<comment type="caution">
    <text evidence="2">The sequence shown here is derived from an EMBL/GenBank/DDBJ whole genome shotgun (WGS) entry which is preliminary data.</text>
</comment>
<feature type="coiled-coil region" evidence="1">
    <location>
        <begin position="38"/>
        <end position="86"/>
    </location>
</feature>
<keyword evidence="1" id="KW-0175">Coiled coil</keyword>
<sequence>MDCITAGCDEILFYPLIGKQWIMIMDLLLGNQLGSTLVNDLQEREKELKQYMEQLENADAARTSLLSQLKDALQEQESKQELVRAQLLVSRISVPVLSPLM</sequence>
<reference evidence="2 3" key="1">
    <citation type="journal article" date="2014" name="Am. J. Bot.">
        <title>Genome assembly and annotation for red clover (Trifolium pratense; Fabaceae).</title>
        <authorList>
            <person name="Istvanek J."/>
            <person name="Jaros M."/>
            <person name="Krenek A."/>
            <person name="Repkova J."/>
        </authorList>
    </citation>
    <scope>NUCLEOTIDE SEQUENCE [LARGE SCALE GENOMIC DNA]</scope>
    <source>
        <strain evidence="3">cv. Tatra</strain>
        <tissue evidence="2">Young leaves</tissue>
    </source>
</reference>
<organism evidence="2 3">
    <name type="scientific">Trifolium pratense</name>
    <name type="common">Red clover</name>
    <dbReference type="NCBI Taxonomy" id="57577"/>
    <lineage>
        <taxon>Eukaryota</taxon>
        <taxon>Viridiplantae</taxon>
        <taxon>Streptophyta</taxon>
        <taxon>Embryophyta</taxon>
        <taxon>Tracheophyta</taxon>
        <taxon>Spermatophyta</taxon>
        <taxon>Magnoliopsida</taxon>
        <taxon>eudicotyledons</taxon>
        <taxon>Gunneridae</taxon>
        <taxon>Pentapetalae</taxon>
        <taxon>rosids</taxon>
        <taxon>fabids</taxon>
        <taxon>Fabales</taxon>
        <taxon>Fabaceae</taxon>
        <taxon>Papilionoideae</taxon>
        <taxon>50 kb inversion clade</taxon>
        <taxon>NPAAA clade</taxon>
        <taxon>Hologalegina</taxon>
        <taxon>IRL clade</taxon>
        <taxon>Trifolieae</taxon>
        <taxon>Trifolium</taxon>
    </lineage>
</organism>
<evidence type="ECO:0000313" key="3">
    <source>
        <dbReference type="Proteomes" id="UP000236291"/>
    </source>
</evidence>
<name>A0A2K3LHI5_TRIPR</name>
<gene>
    <name evidence="2" type="ORF">L195_g033972</name>
</gene>
<reference evidence="2 3" key="2">
    <citation type="journal article" date="2017" name="Front. Plant Sci.">
        <title>Gene Classification and Mining of Molecular Markers Useful in Red Clover (Trifolium pratense) Breeding.</title>
        <authorList>
            <person name="Istvanek J."/>
            <person name="Dluhosova J."/>
            <person name="Dluhos P."/>
            <person name="Patkova L."/>
            <person name="Nedelnik J."/>
            <person name="Repkova J."/>
        </authorList>
    </citation>
    <scope>NUCLEOTIDE SEQUENCE [LARGE SCALE GENOMIC DNA]</scope>
    <source>
        <strain evidence="3">cv. Tatra</strain>
        <tissue evidence="2">Young leaves</tissue>
    </source>
</reference>
<evidence type="ECO:0000256" key="1">
    <source>
        <dbReference type="SAM" id="Coils"/>
    </source>
</evidence>
<dbReference type="EMBL" id="ASHM01033304">
    <property type="protein sequence ID" value="PNX77999.1"/>
    <property type="molecule type" value="Genomic_DNA"/>
</dbReference>
<dbReference type="STRING" id="57577.A0A2K3LHI5"/>
<evidence type="ECO:0000313" key="2">
    <source>
        <dbReference type="EMBL" id="PNX77999.1"/>
    </source>
</evidence>
<accession>A0A2K3LHI5</accession>
<protein>
    <submittedName>
        <fullName evidence="2">Regulation of nuclear pre-mRNA domain-containing protein 2-like</fullName>
    </submittedName>
</protein>
<dbReference type="AlphaFoldDB" id="A0A2K3LHI5"/>